<sequence>MANPERLRPFAQRRRSDLNLKHYSEADRLEQSGPTKYTPRHGYPVPSIASLDILVPGKMAGTKCSSAKSESSAVSSPWPSGPDGGVFFQDRDVADRSVSLDHMISTLHHVMMTKGVLDPVPVEHNSCILHLLEGYWKLQEQHRKTEQVLAEERVTKKRSLEEFIKMSTEWEQKEASFLAEIKRLELLLAELSPGGVGAVVVARSGSVVDRSARSSKLFKARVERAISPKKGQDSGDSAVSNNLDYCAMPESPRRTHKTLLSMHPVLDGNADAELSNRLRNAQVRRNAKKEHPELQNSHIQAKAARTFHREEKVNRDAKGCTAKSGFVETPQQTALTSPEVPRPPSLSAPSSPGSGHFHRQHLRAEDRQPNCSILPTSNSPDTPGGDQLGIWKTACGECRHKREFSFDTGEDSIPRLPFVSSLTNDNLSSGNWPNRNTTLVSEKRAPATSSSNLVQHEHGAQPDDEPVHPGTTDST</sequence>
<protein>
    <submittedName>
        <fullName evidence="2">Uncharacterized protein</fullName>
    </submittedName>
</protein>
<feature type="region of interest" description="Disordered" evidence="1">
    <location>
        <begin position="423"/>
        <end position="475"/>
    </location>
</feature>
<evidence type="ECO:0000313" key="3">
    <source>
        <dbReference type="Proteomes" id="UP000652219"/>
    </source>
</evidence>
<feature type="region of interest" description="Disordered" evidence="1">
    <location>
        <begin position="286"/>
        <end position="388"/>
    </location>
</feature>
<accession>A0A8H6MI45</accession>
<feature type="compositionally biased region" description="Basic and acidic residues" evidence="1">
    <location>
        <begin position="307"/>
        <end position="318"/>
    </location>
</feature>
<evidence type="ECO:0000256" key="1">
    <source>
        <dbReference type="SAM" id="MobiDB-lite"/>
    </source>
</evidence>
<feature type="region of interest" description="Disordered" evidence="1">
    <location>
        <begin position="1"/>
        <end position="43"/>
    </location>
</feature>
<feature type="compositionally biased region" description="Polar residues" evidence="1">
    <location>
        <begin position="369"/>
        <end position="381"/>
    </location>
</feature>
<evidence type="ECO:0000313" key="2">
    <source>
        <dbReference type="EMBL" id="KAF6786393.1"/>
    </source>
</evidence>
<feature type="compositionally biased region" description="Polar residues" evidence="1">
    <location>
        <begin position="423"/>
        <end position="440"/>
    </location>
</feature>
<dbReference type="EMBL" id="WIGN01000645">
    <property type="protein sequence ID" value="KAF6786393.1"/>
    <property type="molecule type" value="Genomic_DNA"/>
</dbReference>
<comment type="caution">
    <text evidence="2">The sequence shown here is derived from an EMBL/GenBank/DDBJ whole genome shotgun (WGS) entry which is preliminary data.</text>
</comment>
<keyword evidence="3" id="KW-1185">Reference proteome</keyword>
<reference evidence="2 3" key="1">
    <citation type="journal article" date="2020" name="Phytopathology">
        <title>Genome Sequence Resources of Colletotrichum truncatum, C. plurivorum, C. musicola, and C. sojae: Four Species Pathogenic to Soybean (Glycine max).</title>
        <authorList>
            <person name="Rogerio F."/>
            <person name="Boufleur T.R."/>
            <person name="Ciampi-Guillardi M."/>
            <person name="Sukno S.A."/>
            <person name="Thon M.R."/>
            <person name="Massola Junior N.S."/>
            <person name="Baroncelli R."/>
        </authorList>
    </citation>
    <scope>NUCLEOTIDE SEQUENCE [LARGE SCALE GENOMIC DNA]</scope>
    <source>
        <strain evidence="2 3">LFN0009</strain>
    </source>
</reference>
<feature type="compositionally biased region" description="Basic and acidic residues" evidence="1">
    <location>
        <begin position="1"/>
        <end position="30"/>
    </location>
</feature>
<name>A0A8H6MI45_9PEZI</name>
<organism evidence="2 3">
    <name type="scientific">Colletotrichum sojae</name>
    <dbReference type="NCBI Taxonomy" id="2175907"/>
    <lineage>
        <taxon>Eukaryota</taxon>
        <taxon>Fungi</taxon>
        <taxon>Dikarya</taxon>
        <taxon>Ascomycota</taxon>
        <taxon>Pezizomycotina</taxon>
        <taxon>Sordariomycetes</taxon>
        <taxon>Hypocreomycetidae</taxon>
        <taxon>Glomerellales</taxon>
        <taxon>Glomerellaceae</taxon>
        <taxon>Colletotrichum</taxon>
        <taxon>Colletotrichum orchidearum species complex</taxon>
    </lineage>
</organism>
<feature type="compositionally biased region" description="Low complexity" evidence="1">
    <location>
        <begin position="65"/>
        <end position="78"/>
    </location>
</feature>
<dbReference type="Proteomes" id="UP000652219">
    <property type="component" value="Unassembled WGS sequence"/>
</dbReference>
<gene>
    <name evidence="2" type="ORF">CSOJ01_15431</name>
</gene>
<feature type="compositionally biased region" description="Basic and acidic residues" evidence="1">
    <location>
        <begin position="455"/>
        <end position="467"/>
    </location>
</feature>
<dbReference type="AlphaFoldDB" id="A0A8H6MI45"/>
<feature type="region of interest" description="Disordered" evidence="1">
    <location>
        <begin position="62"/>
        <end position="81"/>
    </location>
</feature>
<proteinExistence type="predicted"/>